<keyword evidence="4" id="KW-0508">mRNA splicing</keyword>
<feature type="compositionally biased region" description="Polar residues" evidence="7">
    <location>
        <begin position="390"/>
        <end position="413"/>
    </location>
</feature>
<feature type="coiled-coil region" evidence="6">
    <location>
        <begin position="79"/>
        <end position="140"/>
    </location>
</feature>
<comment type="subcellular location">
    <subcellularLocation>
        <location evidence="1">Nucleus</location>
    </subcellularLocation>
</comment>
<evidence type="ECO:0000256" key="4">
    <source>
        <dbReference type="ARBA" id="ARBA00023187"/>
    </source>
</evidence>
<dbReference type="AlphaFoldDB" id="A0AAN9BKJ8"/>
<evidence type="ECO:0000256" key="7">
    <source>
        <dbReference type="SAM" id="MobiDB-lite"/>
    </source>
</evidence>
<feature type="compositionally biased region" description="Basic and acidic residues" evidence="7">
    <location>
        <begin position="416"/>
        <end position="428"/>
    </location>
</feature>
<organism evidence="8 9">
    <name type="scientific">Littorina saxatilis</name>
    <dbReference type="NCBI Taxonomy" id="31220"/>
    <lineage>
        <taxon>Eukaryota</taxon>
        <taxon>Metazoa</taxon>
        <taxon>Spiralia</taxon>
        <taxon>Lophotrochozoa</taxon>
        <taxon>Mollusca</taxon>
        <taxon>Gastropoda</taxon>
        <taxon>Caenogastropoda</taxon>
        <taxon>Littorinimorpha</taxon>
        <taxon>Littorinoidea</taxon>
        <taxon>Littorinidae</taxon>
        <taxon>Littorina</taxon>
    </lineage>
</organism>
<evidence type="ECO:0000256" key="6">
    <source>
        <dbReference type="SAM" id="Coils"/>
    </source>
</evidence>
<feature type="compositionally biased region" description="Polar residues" evidence="7">
    <location>
        <begin position="294"/>
        <end position="313"/>
    </location>
</feature>
<evidence type="ECO:0000256" key="3">
    <source>
        <dbReference type="ARBA" id="ARBA00022664"/>
    </source>
</evidence>
<comment type="caution">
    <text evidence="8">The sequence shown here is derived from an EMBL/GenBank/DDBJ whole genome shotgun (WGS) entry which is preliminary data.</text>
</comment>
<comment type="similarity">
    <text evidence="2">Belongs to the fl(2)d family.</text>
</comment>
<dbReference type="Proteomes" id="UP001374579">
    <property type="component" value="Unassembled WGS sequence"/>
</dbReference>
<evidence type="ECO:0000256" key="1">
    <source>
        <dbReference type="ARBA" id="ARBA00004123"/>
    </source>
</evidence>
<protein>
    <recommendedName>
        <fullName evidence="10">Pre-mRNA-splicing regulator WTAP</fullName>
    </recommendedName>
</protein>
<dbReference type="GO" id="GO:0000381">
    <property type="term" value="P:regulation of alternative mRNA splicing, via spliceosome"/>
    <property type="evidence" value="ECO:0007669"/>
    <property type="project" value="InterPro"/>
</dbReference>
<feature type="compositionally biased region" description="Low complexity" evidence="7">
    <location>
        <begin position="261"/>
        <end position="277"/>
    </location>
</feature>
<feature type="compositionally biased region" description="Polar residues" evidence="7">
    <location>
        <begin position="445"/>
        <end position="454"/>
    </location>
</feature>
<dbReference type="EMBL" id="JBAMIC010000004">
    <property type="protein sequence ID" value="KAK7106859.1"/>
    <property type="molecule type" value="Genomic_DNA"/>
</dbReference>
<evidence type="ECO:0000313" key="8">
    <source>
        <dbReference type="EMBL" id="KAK7106859.1"/>
    </source>
</evidence>
<keyword evidence="5" id="KW-0539">Nucleus</keyword>
<feature type="region of interest" description="Disordered" evidence="7">
    <location>
        <begin position="38"/>
        <end position="73"/>
    </location>
</feature>
<dbReference type="GO" id="GO:0008380">
    <property type="term" value="P:RNA splicing"/>
    <property type="evidence" value="ECO:0007669"/>
    <property type="project" value="UniProtKB-KW"/>
</dbReference>
<reference evidence="8 9" key="1">
    <citation type="submission" date="2024-02" db="EMBL/GenBank/DDBJ databases">
        <title>Chromosome-scale genome assembly of the rough periwinkle Littorina saxatilis.</title>
        <authorList>
            <person name="De Jode A."/>
            <person name="Faria R."/>
            <person name="Formenti G."/>
            <person name="Sims Y."/>
            <person name="Smith T.P."/>
            <person name="Tracey A."/>
            <person name="Wood J.M.D."/>
            <person name="Zagrodzka Z.B."/>
            <person name="Johannesson K."/>
            <person name="Butlin R.K."/>
            <person name="Leder E.H."/>
        </authorList>
    </citation>
    <scope>NUCLEOTIDE SEQUENCE [LARGE SCALE GENOMIC DNA]</scope>
    <source>
        <strain evidence="8">Snail1</strain>
        <tissue evidence="8">Muscle</tissue>
    </source>
</reference>
<evidence type="ECO:0008006" key="10">
    <source>
        <dbReference type="Google" id="ProtNLM"/>
    </source>
</evidence>
<accession>A0AAN9BKJ8</accession>
<proteinExistence type="inferred from homology"/>
<dbReference type="PANTHER" id="PTHR15217">
    <property type="entry name" value="WILMS' TUMOR 1-ASSOCIATING PROTEIN"/>
    <property type="match status" value="1"/>
</dbReference>
<evidence type="ECO:0000256" key="2">
    <source>
        <dbReference type="ARBA" id="ARBA00010313"/>
    </source>
</evidence>
<dbReference type="GO" id="GO:0016556">
    <property type="term" value="P:mRNA modification"/>
    <property type="evidence" value="ECO:0007669"/>
    <property type="project" value="InterPro"/>
</dbReference>
<feature type="compositionally biased region" description="Basic and acidic residues" evidence="7">
    <location>
        <begin position="58"/>
        <end position="73"/>
    </location>
</feature>
<dbReference type="InterPro" id="IPR033757">
    <property type="entry name" value="WTAP"/>
</dbReference>
<feature type="compositionally biased region" description="Polar residues" evidence="7">
    <location>
        <begin position="364"/>
        <end position="373"/>
    </location>
</feature>
<dbReference type="PANTHER" id="PTHR15217:SF0">
    <property type="entry name" value="PRE-MRNA-SPLICING REGULATOR WTAP"/>
    <property type="match status" value="1"/>
</dbReference>
<keyword evidence="6" id="KW-0175">Coiled coil</keyword>
<feature type="region of interest" description="Disordered" evidence="7">
    <location>
        <begin position="245"/>
        <end position="280"/>
    </location>
</feature>
<sequence>MSEGPPSPKRLRLDMDDLGNLSRDELIEKLREMDDHVSYLQAKQRGSLDKDDGDDKEGDDKKQQNQDASRRENTLVLRLTNKEQELQDCMNQIAEMKSSQSQNSAQLRSLLLDPAVNLVFQRMAKEMDDCKEKLKQSQNELSAWKFTADSQMGKRLMAKCRMLLQENEELGKVISSGRTSKLEAEIALQKTMVTEMKTNQDEMNEFVSELEEDVEGMQSMIYVLQQQLKETKENLAAQEAENARLRTLQSTSTPVVKQEPSGSSSNNNATTSDSSGGVKSAGTCAGDNCAPGTVCNNSKGGETSCGTEGSPGTRNVADSKARTTDATSPQTSSATITPKTETSQQTPPSKRISGGADDIDGAPQMQQQPNGRTSAEGVEKSRLNCLPLASETSEQSVAAATKMQCDNQTTDSPTKGGRELRTDDKDIKMVTSDSKSVRNGGLEGVTQSTDELEK</sequence>
<dbReference type="Pfam" id="PF17098">
    <property type="entry name" value="Wtap"/>
    <property type="match status" value="1"/>
</dbReference>
<dbReference type="GO" id="GO:0005634">
    <property type="term" value="C:nucleus"/>
    <property type="evidence" value="ECO:0007669"/>
    <property type="project" value="UniProtKB-SubCell"/>
</dbReference>
<dbReference type="GO" id="GO:0006397">
    <property type="term" value="P:mRNA processing"/>
    <property type="evidence" value="ECO:0007669"/>
    <property type="project" value="UniProtKB-KW"/>
</dbReference>
<keyword evidence="9" id="KW-1185">Reference proteome</keyword>
<feature type="compositionally biased region" description="Polar residues" evidence="7">
    <location>
        <begin position="324"/>
        <end position="348"/>
    </location>
</feature>
<evidence type="ECO:0000256" key="5">
    <source>
        <dbReference type="ARBA" id="ARBA00023242"/>
    </source>
</evidence>
<name>A0AAN9BKJ8_9CAEN</name>
<keyword evidence="3" id="KW-0507">mRNA processing</keyword>
<feature type="region of interest" description="Disordered" evidence="7">
    <location>
        <begin position="293"/>
        <end position="454"/>
    </location>
</feature>
<evidence type="ECO:0000313" key="9">
    <source>
        <dbReference type="Proteomes" id="UP001374579"/>
    </source>
</evidence>
<gene>
    <name evidence="8" type="ORF">V1264_014894</name>
</gene>